<organism evidence="1 2">
    <name type="scientific">Nitrobacter vulgaris</name>
    <dbReference type="NCBI Taxonomy" id="29421"/>
    <lineage>
        <taxon>Bacteria</taxon>
        <taxon>Pseudomonadati</taxon>
        <taxon>Pseudomonadota</taxon>
        <taxon>Alphaproteobacteria</taxon>
        <taxon>Hyphomicrobiales</taxon>
        <taxon>Nitrobacteraceae</taxon>
        <taxon>Nitrobacter</taxon>
    </lineage>
</organism>
<sequence length="66" mass="6836">MGTSLNHYDRPTVEAGGHAHAQNVGGAGFLVHLRDVVRALAGAGLQAKRCSGLSVFDETPASPLRP</sequence>
<keyword evidence="2" id="KW-1185">Reference proteome</keyword>
<dbReference type="EMBL" id="MWPQ01000022">
    <property type="protein sequence ID" value="OPH83836.1"/>
    <property type="molecule type" value="Genomic_DNA"/>
</dbReference>
<accession>A0A1V4I0S9</accession>
<dbReference type="AlphaFoldDB" id="A0A1V4I0S9"/>
<reference evidence="1 2" key="1">
    <citation type="submission" date="2017-02" db="EMBL/GenBank/DDBJ databases">
        <title>Genome sequence of the nitrite-oxidizing bacterium Nitrobacter vulgaris strain Ab1.</title>
        <authorList>
            <person name="Mellbye B.L."/>
            <person name="Davis E.W."/>
            <person name="Spieck E."/>
            <person name="Chang J.H."/>
            <person name="Bottomley P.J."/>
            <person name="Sayavedra-Soto L.A."/>
        </authorList>
    </citation>
    <scope>NUCLEOTIDE SEQUENCE [LARGE SCALE GENOMIC DNA]</scope>
    <source>
        <strain evidence="1 2">Ab1</strain>
    </source>
</reference>
<evidence type="ECO:0000313" key="2">
    <source>
        <dbReference type="Proteomes" id="UP000189940"/>
    </source>
</evidence>
<dbReference type="Proteomes" id="UP000189940">
    <property type="component" value="Unassembled WGS sequence"/>
</dbReference>
<name>A0A1V4I0S9_NITVU</name>
<comment type="caution">
    <text evidence="1">The sequence shown here is derived from an EMBL/GenBank/DDBJ whole genome shotgun (WGS) entry which is preliminary data.</text>
</comment>
<evidence type="ECO:0000313" key="1">
    <source>
        <dbReference type="EMBL" id="OPH83836.1"/>
    </source>
</evidence>
<gene>
    <name evidence="1" type="ORF">B2M20_04820</name>
</gene>
<protein>
    <submittedName>
        <fullName evidence="1">Uncharacterized protein</fullName>
    </submittedName>
</protein>
<proteinExistence type="predicted"/>